<evidence type="ECO:0000256" key="5">
    <source>
        <dbReference type="ARBA" id="ARBA00038063"/>
    </source>
</evidence>
<dbReference type="GeneID" id="14872812"/>
<sequence length="419" mass="47179">MMMMISSRTTSKFIHNIICTSSSNAAVAIQYSKSTSWLNNNNNSHQQQTSTNNSNNTYTNYSSSSSSHYNHLNLNKRLFSTISTTTNTSTSTSTTTTTSPTASTPTTEKYVPTTSKIFDTKDKIARDQLIRTVICRDGPKDRVRAKHRFMIVGLGNPDKEHLTTRHNMGFLAVDQLAKLLKTQIDHIAYNCHSTTLYLELDEQVKRIGDINIKIKPNEEKDKDKEQDKEQDKDKEKKVGEEQDKQEDKEVEKKEKKDNNNNQQQQIKSTYIIKAPKKTIIELILVKPMKYMNLSGGVVRAMRSQFDVPIENILIMVDDTHLELGFVRLRGKGSAGGQNGMADIIKRLGTDKVSRLRIGVGHQYPGGSLATHVLSKFPIDSMRDVAKSCELSSLIALMWIEQGVDRTMSLTNNVSKSKIN</sequence>
<dbReference type="InterPro" id="IPR001328">
    <property type="entry name" value="Pept_tRNA_hydro"/>
</dbReference>
<keyword evidence="4" id="KW-0694">RNA-binding</keyword>
<reference evidence="8" key="1">
    <citation type="journal article" date="2011" name="Genome Res.">
        <title>Phylogeny-wide analysis of social amoeba genomes highlights ancient origins for complex intercellular communication.</title>
        <authorList>
            <person name="Heidel A.J."/>
            <person name="Lawal H.M."/>
            <person name="Felder M."/>
            <person name="Schilde C."/>
            <person name="Helps N.R."/>
            <person name="Tunggal B."/>
            <person name="Rivero F."/>
            <person name="John U."/>
            <person name="Schleicher M."/>
            <person name="Eichinger L."/>
            <person name="Platzer M."/>
            <person name="Noegel A.A."/>
            <person name="Schaap P."/>
            <person name="Gloeckner G."/>
        </authorList>
    </citation>
    <scope>NUCLEOTIDE SEQUENCE [LARGE SCALE GENOMIC DNA]</scope>
    <source>
        <strain evidence="8">SH3</strain>
    </source>
</reference>
<dbReference type="EC" id="3.1.1.29" evidence="1"/>
<evidence type="ECO:0000313" key="8">
    <source>
        <dbReference type="Proteomes" id="UP000007797"/>
    </source>
</evidence>
<dbReference type="PANTHER" id="PTHR17224:SF1">
    <property type="entry name" value="PEPTIDYL-TRNA HYDROLASE"/>
    <property type="match status" value="1"/>
</dbReference>
<dbReference type="Pfam" id="PF01195">
    <property type="entry name" value="Pept_tRNA_hydro"/>
    <property type="match status" value="2"/>
</dbReference>
<feature type="region of interest" description="Disordered" evidence="6">
    <location>
        <begin position="85"/>
        <end position="108"/>
    </location>
</feature>
<keyword evidence="2" id="KW-0820">tRNA-binding</keyword>
<accession>F4PRR8</accession>
<dbReference type="EMBL" id="GL883010">
    <property type="protein sequence ID" value="EGG20567.1"/>
    <property type="molecule type" value="Genomic_DNA"/>
</dbReference>
<name>F4PRR8_CACFS</name>
<organism evidence="7 8">
    <name type="scientific">Cavenderia fasciculata</name>
    <name type="common">Slime mold</name>
    <name type="synonym">Dictyostelium fasciculatum</name>
    <dbReference type="NCBI Taxonomy" id="261658"/>
    <lineage>
        <taxon>Eukaryota</taxon>
        <taxon>Amoebozoa</taxon>
        <taxon>Evosea</taxon>
        <taxon>Eumycetozoa</taxon>
        <taxon>Dictyostelia</taxon>
        <taxon>Acytosteliales</taxon>
        <taxon>Cavenderiaceae</taxon>
        <taxon>Cavenderia</taxon>
    </lineage>
</organism>
<dbReference type="STRING" id="1054147.F4PRR8"/>
<dbReference type="PANTHER" id="PTHR17224">
    <property type="entry name" value="PEPTIDYL-TRNA HYDROLASE"/>
    <property type="match status" value="1"/>
</dbReference>
<dbReference type="OMA" id="IALMWIE"/>
<evidence type="ECO:0000256" key="3">
    <source>
        <dbReference type="ARBA" id="ARBA00022801"/>
    </source>
</evidence>
<keyword evidence="3 7" id="KW-0378">Hydrolase</keyword>
<evidence type="ECO:0000313" key="7">
    <source>
        <dbReference type="EMBL" id="EGG20567.1"/>
    </source>
</evidence>
<feature type="region of interest" description="Disordered" evidence="6">
    <location>
        <begin position="39"/>
        <end position="65"/>
    </location>
</feature>
<dbReference type="Gene3D" id="3.40.50.1470">
    <property type="entry name" value="Peptidyl-tRNA hydrolase"/>
    <property type="match status" value="1"/>
</dbReference>
<dbReference type="InterPro" id="IPR036416">
    <property type="entry name" value="Pept_tRNA_hydro_sf"/>
</dbReference>
<dbReference type="AlphaFoldDB" id="F4PRR8"/>
<dbReference type="NCBIfam" id="TIGR00447">
    <property type="entry name" value="pth"/>
    <property type="match status" value="1"/>
</dbReference>
<dbReference type="RefSeq" id="XP_004358417.1">
    <property type="nucleotide sequence ID" value="XM_004358360.1"/>
</dbReference>
<feature type="compositionally biased region" description="Basic and acidic residues" evidence="6">
    <location>
        <begin position="217"/>
        <end position="258"/>
    </location>
</feature>
<evidence type="ECO:0000256" key="4">
    <source>
        <dbReference type="ARBA" id="ARBA00022884"/>
    </source>
</evidence>
<dbReference type="SUPFAM" id="SSF53178">
    <property type="entry name" value="Peptidyl-tRNA hydrolase-like"/>
    <property type="match status" value="2"/>
</dbReference>
<feature type="compositionally biased region" description="Low complexity" evidence="6">
    <location>
        <begin position="85"/>
        <end position="107"/>
    </location>
</feature>
<dbReference type="KEGG" id="dfa:DFA_00428"/>
<dbReference type="GO" id="GO:0000049">
    <property type="term" value="F:tRNA binding"/>
    <property type="evidence" value="ECO:0007669"/>
    <property type="project" value="UniProtKB-KW"/>
</dbReference>
<dbReference type="GO" id="GO:0004045">
    <property type="term" value="F:peptidyl-tRNA hydrolase activity"/>
    <property type="evidence" value="ECO:0007669"/>
    <property type="project" value="UniProtKB-EC"/>
</dbReference>
<dbReference type="PROSITE" id="PS01195">
    <property type="entry name" value="PEPT_TRNA_HYDROL_1"/>
    <property type="match status" value="1"/>
</dbReference>
<evidence type="ECO:0000256" key="1">
    <source>
        <dbReference type="ARBA" id="ARBA00013260"/>
    </source>
</evidence>
<proteinExistence type="inferred from homology"/>
<dbReference type="InterPro" id="IPR018171">
    <property type="entry name" value="Pept_tRNA_hydro_CS"/>
</dbReference>
<comment type="similarity">
    <text evidence="5">Belongs to the PTH family.</text>
</comment>
<gene>
    <name evidence="7" type="ORF">DFA_00428</name>
</gene>
<protein>
    <recommendedName>
        <fullName evidence="1">peptidyl-tRNA hydrolase</fullName>
        <ecNumber evidence="1">3.1.1.29</ecNumber>
    </recommendedName>
</protein>
<dbReference type="OrthoDB" id="1711136at2759"/>
<feature type="region of interest" description="Disordered" evidence="6">
    <location>
        <begin position="217"/>
        <end position="262"/>
    </location>
</feature>
<dbReference type="Proteomes" id="UP000007797">
    <property type="component" value="Unassembled WGS sequence"/>
</dbReference>
<keyword evidence="8" id="KW-1185">Reference proteome</keyword>
<evidence type="ECO:0000256" key="6">
    <source>
        <dbReference type="SAM" id="MobiDB-lite"/>
    </source>
</evidence>
<evidence type="ECO:0000256" key="2">
    <source>
        <dbReference type="ARBA" id="ARBA00022555"/>
    </source>
</evidence>